<dbReference type="SUPFAM" id="SSF63411">
    <property type="entry name" value="LuxS/MPP-like metallohydrolase"/>
    <property type="match status" value="4"/>
</dbReference>
<reference evidence="5" key="1">
    <citation type="submission" date="2022-05" db="EMBL/GenBank/DDBJ databases">
        <title>Sphingomonas sp. strain RMG20 Genome sequencing and assembly.</title>
        <authorList>
            <person name="Kim I."/>
        </authorList>
    </citation>
    <scope>NUCLEOTIDE SEQUENCE</scope>
    <source>
        <strain evidence="5">RMG20</strain>
    </source>
</reference>
<feature type="signal peptide" evidence="3">
    <location>
        <begin position="1"/>
        <end position="23"/>
    </location>
</feature>
<organism evidence="5 6">
    <name type="scientific">Sphingomonas donggukensis</name>
    <dbReference type="NCBI Taxonomy" id="2949093"/>
    <lineage>
        <taxon>Bacteria</taxon>
        <taxon>Pseudomonadati</taxon>
        <taxon>Pseudomonadota</taxon>
        <taxon>Alphaproteobacteria</taxon>
        <taxon>Sphingomonadales</taxon>
        <taxon>Sphingomonadaceae</taxon>
        <taxon>Sphingomonas</taxon>
    </lineage>
</organism>
<comment type="similarity">
    <text evidence="1">Belongs to the peptidase M16 family.</text>
</comment>
<accession>A0ABY4TYQ4</accession>
<dbReference type="InterPro" id="IPR050361">
    <property type="entry name" value="MPP/UQCRC_Complex"/>
</dbReference>
<dbReference type="Proteomes" id="UP001055580">
    <property type="component" value="Chromosome"/>
</dbReference>
<keyword evidence="3" id="KW-0732">Signal</keyword>
<sequence>MTNARRLLTALALSTAIVAPATARTTAPQPAKVLPATSYTLPNGLKVIFHIDRSDPVVSVVLAAHVGSSREVKGRTGFAHMFEHLFFLNSENLGPGGLDKLSARVGGTGANGSTSRDWTVYNQEVPRDALEKMIWAEADKLGYFIKTVTPAVLQKEKQVVKNEKRQSVDNRAFGHVQELLTAALYPADHPYNWPVIGSMADLDAAQLSDVQDFYRRWYTPNNATLTIAGDFDPAQAKAWVARYFGEIPRGEIAVRPAKRPVALTASKSLAYEDSYAKLPQLTIAWPTVGIADPDYVALEALYDLLTDGRDAPLTKLLVEDRKLTDAVSMGSYDSEIAGEAMLSVRAYDGVKLDAVRAAIDAGLAQFGTAGVDPAALARVKTLREAAIYAGIGDVDGKATTIARYEAQTGDPEFLDVYLRRLLALTPADIDRVFRRYIAGRPNVSVSAVPKGQPALALTGATMVVPATEPIVQGAEAEVDQTAGRTAYARTPSKIDRTKEPAFGPAPAVTLPAVWQATAANGLSVSGIEDRELPLVQFAMSADGGQLLDDPARPGAANLLARMMTRGTRTRTAAELEKALQSLGAKVEVSADRERIVLGGATLARNYDATMALVREMLLDPRWDANELALAKAAVSARIADERSNPQALASRVTNVVSYGPQSIYARNILGTQVSVAALSMADLKAAYARLSPGTARFRAAGAVTQAQVMASVAPLATRWTTAPMALPTVAPLPLPEKARLYFYDIPDAKQSLLTFTAPGPARGDADYTAAAAMNYILGGGGFASRLTQQLREGKGYTYGIRSGFTGWRHDGRFTLSSPVRANVTLESATLARSIMADYPRTFTADDLAVTKGYLTKSRAFQFEQLGDKLNMLALIGDYGLATDFPLRDARVVEGMTVEQVRALAAKYLPTARMTYVIVGDAATQAGRLDALGLGKAVPAKPLIE</sequence>
<protein>
    <submittedName>
        <fullName evidence="5">Insulinase family protein</fullName>
    </submittedName>
</protein>
<dbReference type="InterPro" id="IPR011249">
    <property type="entry name" value="Metalloenz_LuxS/M16"/>
</dbReference>
<evidence type="ECO:0000313" key="6">
    <source>
        <dbReference type="Proteomes" id="UP001055580"/>
    </source>
</evidence>
<dbReference type="Pfam" id="PF00675">
    <property type="entry name" value="Peptidase_M16"/>
    <property type="match status" value="2"/>
</dbReference>
<evidence type="ECO:0000313" key="5">
    <source>
        <dbReference type="EMBL" id="URW76786.1"/>
    </source>
</evidence>
<keyword evidence="6" id="KW-1185">Reference proteome</keyword>
<evidence type="ECO:0000256" key="2">
    <source>
        <dbReference type="ARBA" id="ARBA00023049"/>
    </source>
</evidence>
<dbReference type="PANTHER" id="PTHR11851">
    <property type="entry name" value="METALLOPROTEASE"/>
    <property type="match status" value="1"/>
</dbReference>
<dbReference type="SMART" id="SM01264">
    <property type="entry name" value="M16C_associated"/>
    <property type="match status" value="1"/>
</dbReference>
<dbReference type="InterPro" id="IPR011765">
    <property type="entry name" value="Pept_M16_N"/>
</dbReference>
<dbReference type="EMBL" id="CP098401">
    <property type="protein sequence ID" value="URW76786.1"/>
    <property type="molecule type" value="Genomic_DNA"/>
</dbReference>
<keyword evidence="2" id="KW-0645">Protease</keyword>
<dbReference type="Pfam" id="PF05193">
    <property type="entry name" value="Peptidase_M16_C"/>
    <property type="match status" value="2"/>
</dbReference>
<name>A0ABY4TYQ4_9SPHN</name>
<evidence type="ECO:0000259" key="4">
    <source>
        <dbReference type="SMART" id="SM01264"/>
    </source>
</evidence>
<dbReference type="Gene3D" id="3.30.830.10">
    <property type="entry name" value="Metalloenzyme, LuxS/M16 peptidase-like"/>
    <property type="match status" value="4"/>
</dbReference>
<feature type="chain" id="PRO_5046368255" evidence="3">
    <location>
        <begin position="24"/>
        <end position="944"/>
    </location>
</feature>
<evidence type="ECO:0000256" key="1">
    <source>
        <dbReference type="ARBA" id="ARBA00007261"/>
    </source>
</evidence>
<gene>
    <name evidence="5" type="ORF">M9980_06200</name>
</gene>
<feature type="domain" description="Peptidase M16C associated" evidence="4">
    <location>
        <begin position="407"/>
        <end position="668"/>
    </location>
</feature>
<keyword evidence="2" id="KW-0378">Hydrolase</keyword>
<evidence type="ECO:0000256" key="3">
    <source>
        <dbReference type="SAM" id="SignalP"/>
    </source>
</evidence>
<proteinExistence type="inferred from homology"/>
<dbReference type="InterPro" id="IPR007863">
    <property type="entry name" value="Peptidase_M16_C"/>
</dbReference>
<dbReference type="RefSeq" id="WP_250754481.1">
    <property type="nucleotide sequence ID" value="NZ_CP098401.1"/>
</dbReference>
<dbReference type="PANTHER" id="PTHR11851:SF49">
    <property type="entry name" value="MITOCHONDRIAL-PROCESSING PEPTIDASE SUBUNIT ALPHA"/>
    <property type="match status" value="1"/>
</dbReference>
<dbReference type="InterPro" id="IPR013578">
    <property type="entry name" value="Peptidase_M16C_assoc"/>
</dbReference>
<keyword evidence="2" id="KW-0482">Metalloprotease</keyword>